<dbReference type="PANTHER" id="PTHR12684">
    <property type="entry name" value="PUTATIVE PHOSPHOTRANSFERASE"/>
    <property type="match status" value="1"/>
</dbReference>
<comment type="similarity">
    <text evidence="2">Belongs to the KptA/TPT1 family.</text>
</comment>
<comment type="function">
    <text evidence="1">Catalyzes the last step of tRNA splicing, the transfer of the splice junction 2'-phosphate from ligated tRNA to NAD to produce ADP-ribose 1''-2'' cyclic phosphate.</text>
</comment>
<dbReference type="Proteomes" id="UP000095085">
    <property type="component" value="Unassembled WGS sequence"/>
</dbReference>
<organism evidence="7 8">
    <name type="scientific">Hyphopichia burtonii NRRL Y-1933</name>
    <dbReference type="NCBI Taxonomy" id="984485"/>
    <lineage>
        <taxon>Eukaryota</taxon>
        <taxon>Fungi</taxon>
        <taxon>Dikarya</taxon>
        <taxon>Ascomycota</taxon>
        <taxon>Saccharomycotina</taxon>
        <taxon>Pichiomycetes</taxon>
        <taxon>Debaryomycetaceae</taxon>
        <taxon>Hyphopichia</taxon>
    </lineage>
</organism>
<accession>A0A1E4RJ04</accession>
<dbReference type="Gene3D" id="3.20.170.30">
    <property type="match status" value="1"/>
</dbReference>
<dbReference type="InterPro" id="IPR042080">
    <property type="entry name" value="RNA_2'-PTrans_N"/>
</dbReference>
<sequence>MSKRDVQISKALSYLLRHGAHKENLPMTDDGWIKIDELLHHQRLKSFKTTRDDLNKIVSNNDKQRFKINEEFICAVQGHSIKINNDNLIKLHENELPNEIYHGTYQKKLPIIKASGGLSKMNRNHIHFTSPGAKSGIRPNCNLLIYLDIRKCLQNKIVFYKSENGVILTEGIDGLIPANLWLKVVQLPSHEEAQ</sequence>
<evidence type="ECO:0000313" key="8">
    <source>
        <dbReference type="Proteomes" id="UP000095085"/>
    </source>
</evidence>
<name>A0A1E4RJ04_9ASCO</name>
<comment type="catalytic activity">
    <reaction evidence="6">
        <text>2'-phospho-[ligated tRNA] + NAD(+) = mature tRNA + ADP-alpha-D-ribose 1'',2''-cyclic phosphate + nicotinamide</text>
        <dbReference type="Rhea" id="RHEA:23324"/>
        <dbReference type="Rhea" id="RHEA-COMP:11106"/>
        <dbReference type="Rhea" id="RHEA-COMP:11107"/>
        <dbReference type="ChEBI" id="CHEBI:17154"/>
        <dbReference type="ChEBI" id="CHEBI:57540"/>
        <dbReference type="ChEBI" id="CHEBI:76596"/>
        <dbReference type="ChEBI" id="CHEBI:82883"/>
        <dbReference type="ChEBI" id="CHEBI:85027"/>
        <dbReference type="EC" id="2.7.1.160"/>
    </reaction>
</comment>
<dbReference type="PANTHER" id="PTHR12684:SF2">
    <property type="entry name" value="TRNA 2'-PHOSPHOTRANSFERASE 1"/>
    <property type="match status" value="1"/>
</dbReference>
<dbReference type="OrthoDB" id="419694at2759"/>
<dbReference type="GO" id="GO:0005634">
    <property type="term" value="C:nucleus"/>
    <property type="evidence" value="ECO:0007669"/>
    <property type="project" value="EnsemblFungi"/>
</dbReference>
<reference evidence="8" key="1">
    <citation type="submission" date="2016-05" db="EMBL/GenBank/DDBJ databases">
        <title>Comparative genomics of biotechnologically important yeasts.</title>
        <authorList>
            <consortium name="DOE Joint Genome Institute"/>
            <person name="Riley R."/>
            <person name="Haridas S."/>
            <person name="Wolfe K.H."/>
            <person name="Lopes M.R."/>
            <person name="Hittinger C.T."/>
            <person name="Goker M."/>
            <person name="Salamov A."/>
            <person name="Wisecaver J."/>
            <person name="Long T.M."/>
            <person name="Aerts A.L."/>
            <person name="Barry K."/>
            <person name="Choi C."/>
            <person name="Clum A."/>
            <person name="Coughlan A.Y."/>
            <person name="Deshpande S."/>
            <person name="Douglass A.P."/>
            <person name="Hanson S.J."/>
            <person name="Klenk H.-P."/>
            <person name="Labutti K."/>
            <person name="Lapidus A."/>
            <person name="Lindquist E."/>
            <person name="Lipzen A."/>
            <person name="Meier-Kolthoff J.P."/>
            <person name="Ohm R.A."/>
            <person name="Otillar R.P."/>
            <person name="Pangilinan J."/>
            <person name="Peng Y."/>
            <person name="Rokas A."/>
            <person name="Rosa C.A."/>
            <person name="Scheuner C."/>
            <person name="Sibirny A.A."/>
            <person name="Slot J.C."/>
            <person name="Stielow J.B."/>
            <person name="Sun H."/>
            <person name="Kurtzman C.P."/>
            <person name="Blackwell M."/>
            <person name="Grigoriev I.V."/>
            <person name="Jeffries T.W."/>
        </authorList>
    </citation>
    <scope>NUCLEOTIDE SEQUENCE [LARGE SCALE GENOMIC DNA]</scope>
    <source>
        <strain evidence="8">NRRL Y-1933</strain>
    </source>
</reference>
<gene>
    <name evidence="7" type="ORF">HYPBUDRAFT_139856</name>
</gene>
<evidence type="ECO:0000256" key="6">
    <source>
        <dbReference type="ARBA" id="ARBA00047949"/>
    </source>
</evidence>
<evidence type="ECO:0000256" key="4">
    <source>
        <dbReference type="ARBA" id="ARBA00022679"/>
    </source>
</evidence>
<dbReference type="SUPFAM" id="SSF56399">
    <property type="entry name" value="ADP-ribosylation"/>
    <property type="match status" value="1"/>
</dbReference>
<dbReference type="Pfam" id="PF01885">
    <property type="entry name" value="PTS_2-RNA"/>
    <property type="match status" value="1"/>
</dbReference>
<evidence type="ECO:0000313" key="7">
    <source>
        <dbReference type="EMBL" id="ODV67210.1"/>
    </source>
</evidence>
<dbReference type="EC" id="2.7.1.160" evidence="3"/>
<keyword evidence="4 7" id="KW-0808">Transferase</keyword>
<dbReference type="Gene3D" id="1.10.10.970">
    <property type="entry name" value="RNA 2'-phosphotransferase, Tpt1/KptA family, N-terminal domain"/>
    <property type="match status" value="1"/>
</dbReference>
<keyword evidence="8" id="KW-1185">Reference proteome</keyword>
<evidence type="ECO:0000256" key="1">
    <source>
        <dbReference type="ARBA" id="ARBA00003343"/>
    </source>
</evidence>
<dbReference type="InterPro" id="IPR002745">
    <property type="entry name" value="Ptrans_KptA/Tpt1"/>
</dbReference>
<dbReference type="AlphaFoldDB" id="A0A1E4RJ04"/>
<evidence type="ECO:0000256" key="2">
    <source>
        <dbReference type="ARBA" id="ARBA00009836"/>
    </source>
</evidence>
<evidence type="ECO:0000256" key="3">
    <source>
        <dbReference type="ARBA" id="ARBA00012007"/>
    </source>
</evidence>
<dbReference type="RefSeq" id="XP_020076277.1">
    <property type="nucleotide sequence ID" value="XM_020219725.1"/>
</dbReference>
<dbReference type="FunFam" id="1.10.10.970:FF:000002">
    <property type="entry name" value="Tpt1p"/>
    <property type="match status" value="1"/>
</dbReference>
<keyword evidence="5" id="KW-0520">NAD</keyword>
<dbReference type="EMBL" id="KV454541">
    <property type="protein sequence ID" value="ODV67210.1"/>
    <property type="molecule type" value="Genomic_DNA"/>
</dbReference>
<dbReference type="GO" id="GO:0005737">
    <property type="term" value="C:cytoplasm"/>
    <property type="evidence" value="ECO:0007669"/>
    <property type="project" value="EnsemblFungi"/>
</dbReference>
<dbReference type="GeneID" id="30994275"/>
<protein>
    <recommendedName>
        <fullName evidence="3">2'-phosphotransferase</fullName>
        <ecNumber evidence="3">2.7.1.160</ecNumber>
    </recommendedName>
</protein>
<dbReference type="InterPro" id="IPR042081">
    <property type="entry name" value="RNA_2'-PTrans_C"/>
</dbReference>
<proteinExistence type="inferred from homology"/>
<dbReference type="GO" id="GO:0006388">
    <property type="term" value="P:tRNA splicing, via endonucleolytic cleavage and ligation"/>
    <property type="evidence" value="ECO:0007669"/>
    <property type="project" value="EnsemblFungi"/>
</dbReference>
<dbReference type="GO" id="GO:0000215">
    <property type="term" value="F:tRNA 2'-phosphotransferase activity"/>
    <property type="evidence" value="ECO:0007669"/>
    <property type="project" value="UniProtKB-EC"/>
</dbReference>
<dbReference type="STRING" id="984485.A0A1E4RJ04"/>
<evidence type="ECO:0000256" key="5">
    <source>
        <dbReference type="ARBA" id="ARBA00023027"/>
    </source>
</evidence>